<sequence length="711" mass="77715">MILIQHNSDNEDALDEPRAEYSVNKRDWVCSCLFMSSRLLPCRHVFYLRKALNYENVIPTQLLNPRWLISTLRSKKDVVEFSGESFAMAPVMQEPNVVWDSNRKFREASAVTKTINEHLSGLGMREYKTAMKALHNIATLFKHGQFDVILDASEQRLECHEGELFGDTEFADALSENDSNSVVNEASAGVLEGAEISQPTQLRTASCQSGLGADSPGLGSFDAQTDLLRPLAQSAARENQLKASADLLVAPADNIGITCDMSVTSGAQLESNPNQLASSGAQLGSSGAQLESSGAQLGSSRELGSSGAQLGSSRAPLGPSEAQLGIDEPSEVCPRENTVPPLQTLQRTIALDDDDDDFEILSPPKSRGRPKEKPKSVKAKQNLGIAIVQEDMEMHEKQLNLASLQDLFAAEPTFNSSNEVLLQFRKFVFLKKPRVPTAYLISKLPVGKPLLTLEEICRVLPSDLIAKCAAKVSAYQGKRRGVREMDIALDISGVGVLPNNAIALMKKWLRAVKVLRKVTTALGWIAQIKFAGHETGSFAIEKDPDLPEKLKSIPIMTSKATILDWTARQLISDEAMMDVLSRKYGSASGISVIDPSSLVVVVEGTVRAPRKDIQRGLASLSTEKVLVPLNCGGNHCVRAVAQTMLDLLPPGAHKTFRARIYDPGLGIQSDNYNCGIYVLLAFEIFCEAEPLGLVNRSMLQCMRYRYLRMCL</sequence>
<evidence type="ECO:0000259" key="3">
    <source>
        <dbReference type="PROSITE" id="PS50966"/>
    </source>
</evidence>
<dbReference type="Proteomes" id="UP000429607">
    <property type="component" value="Unassembled WGS sequence"/>
</dbReference>
<dbReference type="GO" id="GO:0008270">
    <property type="term" value="F:zinc ion binding"/>
    <property type="evidence" value="ECO:0007669"/>
    <property type="project" value="UniProtKB-KW"/>
</dbReference>
<feature type="compositionally biased region" description="Low complexity" evidence="2">
    <location>
        <begin position="275"/>
        <end position="290"/>
    </location>
</feature>
<keyword evidence="1" id="KW-0862">Zinc</keyword>
<feature type="region of interest" description="Disordered" evidence="2">
    <location>
        <begin position="270"/>
        <end position="325"/>
    </location>
</feature>
<keyword evidence="1" id="KW-0479">Metal-binding</keyword>
<evidence type="ECO:0000313" key="6">
    <source>
        <dbReference type="Proteomes" id="UP000429607"/>
    </source>
</evidence>
<dbReference type="PROSITE" id="PS50966">
    <property type="entry name" value="ZF_SWIM"/>
    <property type="match status" value="1"/>
</dbReference>
<feature type="domain" description="SWIM-type" evidence="3">
    <location>
        <begin position="21"/>
        <end position="53"/>
    </location>
</feature>
<organism evidence="5 7">
    <name type="scientific">Phytophthora rubi</name>
    <dbReference type="NCBI Taxonomy" id="129364"/>
    <lineage>
        <taxon>Eukaryota</taxon>
        <taxon>Sar</taxon>
        <taxon>Stramenopiles</taxon>
        <taxon>Oomycota</taxon>
        <taxon>Peronosporomycetes</taxon>
        <taxon>Peronosporales</taxon>
        <taxon>Peronosporaceae</taxon>
        <taxon>Phytophthora</taxon>
    </lineage>
</organism>
<dbReference type="Proteomes" id="UP000434957">
    <property type="component" value="Unassembled WGS sequence"/>
</dbReference>
<evidence type="ECO:0000256" key="1">
    <source>
        <dbReference type="PROSITE-ProRule" id="PRU00325"/>
    </source>
</evidence>
<dbReference type="AlphaFoldDB" id="A0A6A4CB79"/>
<proteinExistence type="predicted"/>
<evidence type="ECO:0000313" key="4">
    <source>
        <dbReference type="EMBL" id="KAE8978503.1"/>
    </source>
</evidence>
<feature type="region of interest" description="Disordered" evidence="2">
    <location>
        <begin position="347"/>
        <end position="378"/>
    </location>
</feature>
<protein>
    <recommendedName>
        <fullName evidence="3">SWIM-type domain-containing protein</fullName>
    </recommendedName>
</protein>
<evidence type="ECO:0000256" key="2">
    <source>
        <dbReference type="SAM" id="MobiDB-lite"/>
    </source>
</evidence>
<name>A0A6A4CB79_9STRA</name>
<feature type="compositionally biased region" description="Polar residues" evidence="2">
    <location>
        <begin position="291"/>
        <end position="312"/>
    </location>
</feature>
<accession>A0A6A4CB79</accession>
<comment type="caution">
    <text evidence="5">The sequence shown here is derived from an EMBL/GenBank/DDBJ whole genome shotgun (WGS) entry which is preliminary data.</text>
</comment>
<dbReference type="EMBL" id="QXFV01003247">
    <property type="protein sequence ID" value="KAE8978503.1"/>
    <property type="molecule type" value="Genomic_DNA"/>
</dbReference>
<reference evidence="5 7" key="1">
    <citation type="submission" date="2018-08" db="EMBL/GenBank/DDBJ databases">
        <title>Genomic investigation of the strawberry pathogen Phytophthora fragariae indicates pathogenicity is determined by transcriptional variation in three key races.</title>
        <authorList>
            <person name="Adams T.M."/>
            <person name="Armitage A.D."/>
            <person name="Sobczyk M.K."/>
            <person name="Bates H.J."/>
            <person name="Dunwell J.M."/>
            <person name="Nellist C.F."/>
            <person name="Harrison R.J."/>
        </authorList>
    </citation>
    <scope>NUCLEOTIDE SEQUENCE [LARGE SCALE GENOMIC DNA]</scope>
    <source>
        <strain evidence="4 6">SCRP249</strain>
        <strain evidence="5 7">SCRP333</strain>
    </source>
</reference>
<dbReference type="InterPro" id="IPR007527">
    <property type="entry name" value="Znf_SWIM"/>
</dbReference>
<evidence type="ECO:0000313" key="7">
    <source>
        <dbReference type="Proteomes" id="UP000434957"/>
    </source>
</evidence>
<keyword evidence="7" id="KW-1185">Reference proteome</keyword>
<keyword evidence="1" id="KW-0863">Zinc-finger</keyword>
<dbReference type="EMBL" id="QXFT01003266">
    <property type="protein sequence ID" value="KAE9287527.1"/>
    <property type="molecule type" value="Genomic_DNA"/>
</dbReference>
<gene>
    <name evidence="4" type="ORF">PR001_g24823</name>
    <name evidence="5" type="ORF">PR003_g26030</name>
</gene>
<evidence type="ECO:0000313" key="5">
    <source>
        <dbReference type="EMBL" id="KAE9287527.1"/>
    </source>
</evidence>